<dbReference type="InterPro" id="IPR027417">
    <property type="entry name" value="P-loop_NTPase"/>
</dbReference>
<dbReference type="SUPFAM" id="SSF52540">
    <property type="entry name" value="P-loop containing nucleoside triphosphate hydrolases"/>
    <property type="match status" value="1"/>
</dbReference>
<evidence type="ECO:0008006" key="4">
    <source>
        <dbReference type="Google" id="ProtNLM"/>
    </source>
</evidence>
<dbReference type="PANTHER" id="PTHR32301">
    <property type="entry name" value="COUNTIN RECEPTOR CNR3-RELATED"/>
    <property type="match status" value="1"/>
</dbReference>
<sequence>MCKIESYVQSEAPVIDKNMQMAKKKYFSALAVIMLVGIFMVWQKGCGDFGYGSSSEISGRQGQEGSFRSADTLQQSPSALSTFQLNGVVTNTSFLLQGHQGNSSQVSDIQKLWPLEHGNCLSNFFYHEDNHLILPQYRSSNIVFLHHNKAGGSTIRSCIEEIAPDSHLKLGSLLVSYKHVNTVYELIRKGEANHNFRMGYMGGYSFGICDALVTKRPCSYFTMLRDPYERIISCYFFCQRSTKDQLCTALNAANVTLKEWALHQGSYFFNQVMIHPKVCQGIYDQQYYNLDGIQHDFWHGEAPCWFKQKVILSNYLTEDQEELILKYVVDHMQEWFAAVGIIEEFDLSLDMFQHVYGLPFKDRCVGKHSQVGKYKKRKKNITTVEEQIEKDKMVQQRKAELQADPEVRRALHPDLAIYEKVTEIFTRQKEVYFMIKNGRFPDSSDRNHSDDG</sequence>
<dbReference type="OrthoDB" id="10010208at2759"/>
<reference evidence="2" key="1">
    <citation type="submission" date="2021-10" db="EMBL/GenBank/DDBJ databases">
        <title>Tropical sea cucumber genome reveals ecological adaptation and Cuvierian tubules defense mechanism.</title>
        <authorList>
            <person name="Chen T."/>
        </authorList>
    </citation>
    <scope>NUCLEOTIDE SEQUENCE</scope>
    <source>
        <strain evidence="2">Nanhai2018</strain>
        <tissue evidence="2">Muscle</tissue>
    </source>
</reference>
<dbReference type="InterPro" id="IPR053259">
    <property type="entry name" value="Golvesin-related_Golgi"/>
</dbReference>
<dbReference type="AlphaFoldDB" id="A0A9Q1CJX1"/>
<keyword evidence="1" id="KW-0472">Membrane</keyword>
<keyword evidence="1" id="KW-1133">Transmembrane helix</keyword>
<evidence type="ECO:0000256" key="1">
    <source>
        <dbReference type="SAM" id="Phobius"/>
    </source>
</evidence>
<gene>
    <name evidence="2" type="ORF">HOLleu_04889</name>
</gene>
<dbReference type="EMBL" id="JAIZAY010000002">
    <property type="protein sequence ID" value="KAJ8046270.1"/>
    <property type="molecule type" value="Genomic_DNA"/>
</dbReference>
<dbReference type="Proteomes" id="UP001152320">
    <property type="component" value="Chromosome 2"/>
</dbReference>
<name>A0A9Q1CJX1_HOLLE</name>
<protein>
    <recommendedName>
        <fullName evidence="4">Sulfotransferase</fullName>
    </recommendedName>
</protein>
<evidence type="ECO:0000313" key="2">
    <source>
        <dbReference type="EMBL" id="KAJ8046270.1"/>
    </source>
</evidence>
<keyword evidence="1" id="KW-0812">Transmembrane</keyword>
<comment type="caution">
    <text evidence="2">The sequence shown here is derived from an EMBL/GenBank/DDBJ whole genome shotgun (WGS) entry which is preliminary data.</text>
</comment>
<proteinExistence type="predicted"/>
<feature type="transmembrane region" description="Helical" evidence="1">
    <location>
        <begin position="26"/>
        <end position="42"/>
    </location>
</feature>
<dbReference type="Gene3D" id="3.40.50.300">
    <property type="entry name" value="P-loop containing nucleotide triphosphate hydrolases"/>
    <property type="match status" value="1"/>
</dbReference>
<accession>A0A9Q1CJX1</accession>
<organism evidence="2 3">
    <name type="scientific">Holothuria leucospilota</name>
    <name type="common">Black long sea cucumber</name>
    <name type="synonym">Mertensiothuria leucospilota</name>
    <dbReference type="NCBI Taxonomy" id="206669"/>
    <lineage>
        <taxon>Eukaryota</taxon>
        <taxon>Metazoa</taxon>
        <taxon>Echinodermata</taxon>
        <taxon>Eleutherozoa</taxon>
        <taxon>Echinozoa</taxon>
        <taxon>Holothuroidea</taxon>
        <taxon>Aspidochirotacea</taxon>
        <taxon>Aspidochirotida</taxon>
        <taxon>Holothuriidae</taxon>
        <taxon>Holothuria</taxon>
    </lineage>
</organism>
<keyword evidence="3" id="KW-1185">Reference proteome</keyword>
<evidence type="ECO:0000313" key="3">
    <source>
        <dbReference type="Proteomes" id="UP001152320"/>
    </source>
</evidence>
<dbReference type="PANTHER" id="PTHR32301:SF6">
    <property type="entry name" value="GOLVESIN-RELATED"/>
    <property type="match status" value="1"/>
</dbReference>